<dbReference type="RefSeq" id="WP_261989078.1">
    <property type="nucleotide sequence ID" value="NZ_CP120983.1"/>
</dbReference>
<evidence type="ECO:0000259" key="5">
    <source>
        <dbReference type="PROSITE" id="PS50977"/>
    </source>
</evidence>
<dbReference type="PANTHER" id="PTHR30055:SF234">
    <property type="entry name" value="HTH-TYPE TRANSCRIPTIONAL REGULATOR BETI"/>
    <property type="match status" value="1"/>
</dbReference>
<keyword evidence="7" id="KW-1185">Reference proteome</keyword>
<dbReference type="Gene3D" id="1.10.357.10">
    <property type="entry name" value="Tetracycline Repressor, domain 2"/>
    <property type="match status" value="1"/>
</dbReference>
<dbReference type="InterPro" id="IPR036271">
    <property type="entry name" value="Tet_transcr_reg_TetR-rel_C_sf"/>
</dbReference>
<evidence type="ECO:0000256" key="4">
    <source>
        <dbReference type="PROSITE-ProRule" id="PRU00335"/>
    </source>
</evidence>
<dbReference type="EMBL" id="CP120983">
    <property type="protein sequence ID" value="WLQ67248.1"/>
    <property type="molecule type" value="Genomic_DNA"/>
</dbReference>
<keyword evidence="3" id="KW-0804">Transcription</keyword>
<evidence type="ECO:0000256" key="1">
    <source>
        <dbReference type="ARBA" id="ARBA00023015"/>
    </source>
</evidence>
<dbReference type="Proteomes" id="UP001224433">
    <property type="component" value="Chromosome"/>
</dbReference>
<dbReference type="NCBIfam" id="NF041196">
    <property type="entry name" value="ScbR_bind_reg"/>
    <property type="match status" value="1"/>
</dbReference>
<dbReference type="PANTHER" id="PTHR30055">
    <property type="entry name" value="HTH-TYPE TRANSCRIPTIONAL REGULATOR RUTR"/>
    <property type="match status" value="1"/>
</dbReference>
<dbReference type="SUPFAM" id="SSF48498">
    <property type="entry name" value="Tetracyclin repressor-like, C-terminal domain"/>
    <property type="match status" value="1"/>
</dbReference>
<evidence type="ECO:0000256" key="2">
    <source>
        <dbReference type="ARBA" id="ARBA00023125"/>
    </source>
</evidence>
<gene>
    <name evidence="6" type="ORF">P8A20_28345</name>
</gene>
<dbReference type="Pfam" id="PF00440">
    <property type="entry name" value="TetR_N"/>
    <property type="match status" value="1"/>
</dbReference>
<accession>A0ABY9JHN0</accession>
<organism evidence="6 7">
    <name type="scientific">Streptomyces glycanivorans</name>
    <dbReference type="NCBI Taxonomy" id="3033808"/>
    <lineage>
        <taxon>Bacteria</taxon>
        <taxon>Bacillati</taxon>
        <taxon>Actinomycetota</taxon>
        <taxon>Actinomycetes</taxon>
        <taxon>Kitasatosporales</taxon>
        <taxon>Streptomycetaceae</taxon>
        <taxon>Streptomyces</taxon>
    </lineage>
</organism>
<feature type="DNA-binding region" description="H-T-H motif" evidence="4">
    <location>
        <begin position="33"/>
        <end position="52"/>
    </location>
</feature>
<keyword evidence="2 4" id="KW-0238">DNA-binding</keyword>
<dbReference type="InterPro" id="IPR050109">
    <property type="entry name" value="HTH-type_TetR-like_transc_reg"/>
</dbReference>
<dbReference type="SUPFAM" id="SSF46689">
    <property type="entry name" value="Homeodomain-like"/>
    <property type="match status" value="1"/>
</dbReference>
<sequence length="232" mass="25393">MNLTKQDRAARTRRKLIEAAAVVFDRRGYEATTLSDIATAAGTTKGAIYFHFRNKDDLARIILAEQQQTEENALRPQPVKLQELVDSGMVFAERLRTDPLVRASVRLTLDQQATGIDRGGVFRAWRDANLAILEKAQERGELRCHVDLLATAELFVGTFAGLQQMSQLLSDYDDLPDRVTVLLQNLMPSIAVPPVLGVLDMCERRGAHLIAAAKSGAGGESAVAEEPPAAQD</sequence>
<proteinExistence type="predicted"/>
<dbReference type="PRINTS" id="PR00455">
    <property type="entry name" value="HTHTETR"/>
</dbReference>
<evidence type="ECO:0000256" key="3">
    <source>
        <dbReference type="ARBA" id="ARBA00023163"/>
    </source>
</evidence>
<evidence type="ECO:0000313" key="7">
    <source>
        <dbReference type="Proteomes" id="UP001224433"/>
    </source>
</evidence>
<dbReference type="InterPro" id="IPR009057">
    <property type="entry name" value="Homeodomain-like_sf"/>
</dbReference>
<name>A0ABY9JHN0_9ACTN</name>
<keyword evidence="1" id="KW-0805">Transcription regulation</keyword>
<evidence type="ECO:0000313" key="6">
    <source>
        <dbReference type="EMBL" id="WLQ67248.1"/>
    </source>
</evidence>
<dbReference type="InterPro" id="IPR047923">
    <property type="entry name" value="ArpA-like"/>
</dbReference>
<reference evidence="6 7" key="1">
    <citation type="submission" date="2023-03" db="EMBL/GenBank/DDBJ databases">
        <title>Isolation and description of six Streptomyces strains from soil environments, able to metabolize different microbial glucans.</title>
        <authorList>
            <person name="Widen T."/>
            <person name="Larsbrink J."/>
        </authorList>
    </citation>
    <scope>NUCLEOTIDE SEQUENCE [LARGE SCALE GENOMIC DNA]</scope>
    <source>
        <strain evidence="6 7">Alt3</strain>
    </source>
</reference>
<protein>
    <submittedName>
        <fullName evidence="6">ScbR family autoregulator-binding transcription factor</fullName>
    </submittedName>
</protein>
<dbReference type="PROSITE" id="PS50977">
    <property type="entry name" value="HTH_TETR_2"/>
    <property type="match status" value="1"/>
</dbReference>
<feature type="domain" description="HTH tetR-type" evidence="5">
    <location>
        <begin position="10"/>
        <end position="70"/>
    </location>
</feature>
<dbReference type="InterPro" id="IPR001647">
    <property type="entry name" value="HTH_TetR"/>
</dbReference>